<gene>
    <name evidence="1" type="ORF">MKW98_026566</name>
</gene>
<keyword evidence="2" id="KW-1185">Reference proteome</keyword>
<reference evidence="1" key="1">
    <citation type="submission" date="2022-04" db="EMBL/GenBank/DDBJ databases">
        <title>A functionally conserved STORR gene fusion in Papaver species that diverged 16.8 million years ago.</title>
        <authorList>
            <person name="Catania T."/>
        </authorList>
    </citation>
    <scope>NUCLEOTIDE SEQUENCE</scope>
    <source>
        <strain evidence="1">S-188037</strain>
    </source>
</reference>
<name>A0AAD4S2E7_9MAGN</name>
<organism evidence="1 2">
    <name type="scientific">Papaver atlanticum</name>
    <dbReference type="NCBI Taxonomy" id="357466"/>
    <lineage>
        <taxon>Eukaryota</taxon>
        <taxon>Viridiplantae</taxon>
        <taxon>Streptophyta</taxon>
        <taxon>Embryophyta</taxon>
        <taxon>Tracheophyta</taxon>
        <taxon>Spermatophyta</taxon>
        <taxon>Magnoliopsida</taxon>
        <taxon>Ranunculales</taxon>
        <taxon>Papaveraceae</taxon>
        <taxon>Papaveroideae</taxon>
        <taxon>Papaver</taxon>
    </lineage>
</organism>
<evidence type="ECO:0000313" key="1">
    <source>
        <dbReference type="EMBL" id="KAI3857439.1"/>
    </source>
</evidence>
<dbReference type="Proteomes" id="UP001202328">
    <property type="component" value="Unassembled WGS sequence"/>
</dbReference>
<evidence type="ECO:0000313" key="2">
    <source>
        <dbReference type="Proteomes" id="UP001202328"/>
    </source>
</evidence>
<dbReference type="AlphaFoldDB" id="A0AAD4S2E7"/>
<proteinExistence type="predicted"/>
<sequence length="62" mass="7225">MRIKDDGPWVLDGYLVVLIEIPEMGFQFGAAINMDYELFMVFMCRIPIQFLTTTAYRVMALE</sequence>
<feature type="non-terminal residue" evidence="1">
    <location>
        <position position="62"/>
    </location>
</feature>
<protein>
    <submittedName>
        <fullName evidence="1">Uncharacterized protein</fullName>
    </submittedName>
</protein>
<comment type="caution">
    <text evidence="1">The sequence shown here is derived from an EMBL/GenBank/DDBJ whole genome shotgun (WGS) entry which is preliminary data.</text>
</comment>
<accession>A0AAD4S2E7</accession>
<dbReference type="EMBL" id="JAJJMB010014835">
    <property type="protein sequence ID" value="KAI3857439.1"/>
    <property type="molecule type" value="Genomic_DNA"/>
</dbReference>